<protein>
    <submittedName>
        <fullName evidence="7">Late embryogenesis abundant protein</fullName>
    </submittedName>
</protein>
<dbReference type="STRING" id="63057.A0A2P5EC41"/>
<keyword evidence="4 5" id="KW-0472">Membrane</keyword>
<dbReference type="PANTHER" id="PTHR31415">
    <property type="entry name" value="OS05G0367900 PROTEIN"/>
    <property type="match status" value="1"/>
</dbReference>
<dbReference type="GO" id="GO:0005886">
    <property type="term" value="C:plasma membrane"/>
    <property type="evidence" value="ECO:0007669"/>
    <property type="project" value="TreeGrafter"/>
</dbReference>
<dbReference type="AlphaFoldDB" id="A0A2P5EC41"/>
<comment type="subcellular location">
    <subcellularLocation>
        <location evidence="1">Membrane</location>
        <topology evidence="1">Single-pass membrane protein</topology>
    </subcellularLocation>
</comment>
<dbReference type="InParanoid" id="A0A2P5EC41"/>
<evidence type="ECO:0000256" key="3">
    <source>
        <dbReference type="ARBA" id="ARBA00022989"/>
    </source>
</evidence>
<feature type="transmembrane region" description="Helical" evidence="5">
    <location>
        <begin position="30"/>
        <end position="56"/>
    </location>
</feature>
<dbReference type="PANTHER" id="PTHR31415:SF174">
    <property type="entry name" value="NDR1_HIN1-LIKE PROTEIN 10"/>
    <property type="match status" value="1"/>
</dbReference>
<dbReference type="Pfam" id="PF03168">
    <property type="entry name" value="LEA_2"/>
    <property type="match status" value="1"/>
</dbReference>
<evidence type="ECO:0000256" key="5">
    <source>
        <dbReference type="SAM" id="Phobius"/>
    </source>
</evidence>
<evidence type="ECO:0000256" key="4">
    <source>
        <dbReference type="ARBA" id="ARBA00023136"/>
    </source>
</evidence>
<evidence type="ECO:0000313" key="7">
    <source>
        <dbReference type="EMBL" id="PON83111.1"/>
    </source>
</evidence>
<sequence length="230" mass="25994">MVKVHPQSNGPQLRPPLPPPPPRKHCCCVLFQYCFFVLAASFSLLLVAVLILAIIFGSRNEIQVSVTDASLASFDLNSTSTTNDTFLISYDMSFDVTLTNPNTRIAVYYDVVQAYAYYAAKPFAAVTLAPFYQRRKTTKTLRLVFEGNETLSFDNDTEFLTWFGEEKRDGVYSITVVLDLSVRTKYGKIKYRQNSNYIHCYLRVPLSSVEGKTLYSTFEATQCGIVHIIT</sequence>
<name>A0A2P5EC41_TREOI</name>
<proteinExistence type="predicted"/>
<evidence type="ECO:0000259" key="6">
    <source>
        <dbReference type="Pfam" id="PF03168"/>
    </source>
</evidence>
<keyword evidence="3 5" id="KW-1133">Transmembrane helix</keyword>
<gene>
    <name evidence="7" type="ORF">TorRG33x02_210850</name>
</gene>
<accession>A0A2P5EC41</accession>
<reference evidence="8" key="1">
    <citation type="submission" date="2016-06" db="EMBL/GenBank/DDBJ databases">
        <title>Parallel loss of symbiosis genes in relatives of nitrogen-fixing non-legume Parasponia.</title>
        <authorList>
            <person name="Van Velzen R."/>
            <person name="Holmer R."/>
            <person name="Bu F."/>
            <person name="Rutten L."/>
            <person name="Van Zeijl A."/>
            <person name="Liu W."/>
            <person name="Santuari L."/>
            <person name="Cao Q."/>
            <person name="Sharma T."/>
            <person name="Shen D."/>
            <person name="Roswanjaya Y."/>
            <person name="Wardhani T."/>
            <person name="Kalhor M.S."/>
            <person name="Jansen J."/>
            <person name="Van den Hoogen J."/>
            <person name="Gungor B."/>
            <person name="Hartog M."/>
            <person name="Hontelez J."/>
            <person name="Verver J."/>
            <person name="Yang W.-C."/>
            <person name="Schijlen E."/>
            <person name="Repin R."/>
            <person name="Schilthuizen M."/>
            <person name="Schranz E."/>
            <person name="Heidstra R."/>
            <person name="Miyata K."/>
            <person name="Fedorova E."/>
            <person name="Kohlen W."/>
            <person name="Bisseling T."/>
            <person name="Smit S."/>
            <person name="Geurts R."/>
        </authorList>
    </citation>
    <scope>NUCLEOTIDE SEQUENCE [LARGE SCALE GENOMIC DNA]</scope>
    <source>
        <strain evidence="8">cv. RG33-2</strain>
    </source>
</reference>
<dbReference type="GO" id="GO:0098542">
    <property type="term" value="P:defense response to other organism"/>
    <property type="evidence" value="ECO:0007669"/>
    <property type="project" value="InterPro"/>
</dbReference>
<dbReference type="InterPro" id="IPR044839">
    <property type="entry name" value="NDR1-like"/>
</dbReference>
<dbReference type="EMBL" id="JXTC01000183">
    <property type="protein sequence ID" value="PON83111.1"/>
    <property type="molecule type" value="Genomic_DNA"/>
</dbReference>
<organism evidence="7 8">
    <name type="scientific">Trema orientale</name>
    <name type="common">Charcoal tree</name>
    <name type="synonym">Celtis orientalis</name>
    <dbReference type="NCBI Taxonomy" id="63057"/>
    <lineage>
        <taxon>Eukaryota</taxon>
        <taxon>Viridiplantae</taxon>
        <taxon>Streptophyta</taxon>
        <taxon>Embryophyta</taxon>
        <taxon>Tracheophyta</taxon>
        <taxon>Spermatophyta</taxon>
        <taxon>Magnoliopsida</taxon>
        <taxon>eudicotyledons</taxon>
        <taxon>Gunneridae</taxon>
        <taxon>Pentapetalae</taxon>
        <taxon>rosids</taxon>
        <taxon>fabids</taxon>
        <taxon>Rosales</taxon>
        <taxon>Cannabaceae</taxon>
        <taxon>Trema</taxon>
    </lineage>
</organism>
<comment type="caution">
    <text evidence="7">The sequence shown here is derived from an EMBL/GenBank/DDBJ whole genome shotgun (WGS) entry which is preliminary data.</text>
</comment>
<evidence type="ECO:0000313" key="8">
    <source>
        <dbReference type="Proteomes" id="UP000237000"/>
    </source>
</evidence>
<keyword evidence="8" id="KW-1185">Reference proteome</keyword>
<evidence type="ECO:0000256" key="2">
    <source>
        <dbReference type="ARBA" id="ARBA00022692"/>
    </source>
</evidence>
<keyword evidence="2 5" id="KW-0812">Transmembrane</keyword>
<dbReference type="InterPro" id="IPR004864">
    <property type="entry name" value="LEA_2"/>
</dbReference>
<feature type="domain" description="Late embryogenesis abundant protein LEA-2 subgroup" evidence="6">
    <location>
        <begin position="96"/>
        <end position="186"/>
    </location>
</feature>
<evidence type="ECO:0000256" key="1">
    <source>
        <dbReference type="ARBA" id="ARBA00004167"/>
    </source>
</evidence>
<dbReference type="OrthoDB" id="695142at2759"/>
<dbReference type="Proteomes" id="UP000237000">
    <property type="component" value="Unassembled WGS sequence"/>
</dbReference>
<dbReference type="GO" id="GO:0009506">
    <property type="term" value="C:plasmodesma"/>
    <property type="evidence" value="ECO:0007669"/>
    <property type="project" value="TreeGrafter"/>
</dbReference>